<evidence type="ECO:0000313" key="4">
    <source>
        <dbReference type="Proteomes" id="UP000070501"/>
    </source>
</evidence>
<dbReference type="AlphaFoldDB" id="A0A136IRD0"/>
<dbReference type="GO" id="GO:0016787">
    <property type="term" value="F:hydrolase activity"/>
    <property type="evidence" value="ECO:0007669"/>
    <property type="project" value="UniProtKB-KW"/>
</dbReference>
<dbReference type="SUPFAM" id="SSF53474">
    <property type="entry name" value="alpha/beta-Hydrolases"/>
    <property type="match status" value="1"/>
</dbReference>
<dbReference type="EMBL" id="KQ964262">
    <property type="protein sequence ID" value="KXJ87418.1"/>
    <property type="molecule type" value="Genomic_DNA"/>
</dbReference>
<dbReference type="STRING" id="196109.A0A136IRD0"/>
<dbReference type="Gene3D" id="3.40.50.1820">
    <property type="entry name" value="alpha/beta hydrolase"/>
    <property type="match status" value="1"/>
</dbReference>
<reference evidence="4" key="1">
    <citation type="submission" date="2016-02" db="EMBL/GenBank/DDBJ databases">
        <title>Draft genome sequence of Microdochium bolleyi, a fungal endophyte of beachgrass.</title>
        <authorList>
            <consortium name="DOE Joint Genome Institute"/>
            <person name="David A.S."/>
            <person name="May G."/>
            <person name="Haridas S."/>
            <person name="Lim J."/>
            <person name="Wang M."/>
            <person name="Labutti K."/>
            <person name="Lipzen A."/>
            <person name="Barry K."/>
            <person name="Grigoriev I.V."/>
        </authorList>
    </citation>
    <scope>NUCLEOTIDE SEQUENCE [LARGE SCALE GENOMIC DNA]</scope>
    <source>
        <strain evidence="4">J235TASD1</strain>
    </source>
</reference>
<dbReference type="Proteomes" id="UP000070501">
    <property type="component" value="Unassembled WGS sequence"/>
</dbReference>
<sequence>MQNDAATLQGALEGQPFLHSERLVKGPHGDVPISIFTPKTTAATTNTSRPAIFFIHSGGMICGNRFTFVKDALRWAAATNALLITVEYRQAPEHPFPVPHNDCWAALKWTSQNASSLGFDPARLLVAGQSAGGNLAATMALRAREGKDGAVSLAGLLIDSGMLDDRMATSSMNQYDKTGTWTRGSNITAWNAYLDGSSRNPRLRGSKTVSQYAAPARAIDLSGLPSTFICVGSAEGFRDESIEFASRLYAAGGDVELHVWPGGYHCFDLLLPDAEVSKRATAAKTAWVEKLFARKAVTLQAKL</sequence>
<evidence type="ECO:0000259" key="2">
    <source>
        <dbReference type="Pfam" id="PF07859"/>
    </source>
</evidence>
<dbReference type="Pfam" id="PF07859">
    <property type="entry name" value="Abhydrolase_3"/>
    <property type="match status" value="1"/>
</dbReference>
<dbReference type="InterPro" id="IPR050300">
    <property type="entry name" value="GDXG_lipolytic_enzyme"/>
</dbReference>
<evidence type="ECO:0000256" key="1">
    <source>
        <dbReference type="ARBA" id="ARBA00022801"/>
    </source>
</evidence>
<name>A0A136IRD0_9PEZI</name>
<dbReference type="InParanoid" id="A0A136IRD0"/>
<gene>
    <name evidence="3" type="ORF">Micbo1qcDRAFT_167438</name>
</gene>
<dbReference type="PANTHER" id="PTHR48081">
    <property type="entry name" value="AB HYDROLASE SUPERFAMILY PROTEIN C4A8.06C"/>
    <property type="match status" value="1"/>
</dbReference>
<keyword evidence="1 3" id="KW-0378">Hydrolase</keyword>
<keyword evidence="4" id="KW-1185">Reference proteome</keyword>
<evidence type="ECO:0000313" key="3">
    <source>
        <dbReference type="EMBL" id="KXJ87418.1"/>
    </source>
</evidence>
<protein>
    <submittedName>
        <fullName evidence="3">Alpha/beta hydrolase fold protein</fullName>
    </submittedName>
</protein>
<organism evidence="3 4">
    <name type="scientific">Microdochium bolleyi</name>
    <dbReference type="NCBI Taxonomy" id="196109"/>
    <lineage>
        <taxon>Eukaryota</taxon>
        <taxon>Fungi</taxon>
        <taxon>Dikarya</taxon>
        <taxon>Ascomycota</taxon>
        <taxon>Pezizomycotina</taxon>
        <taxon>Sordariomycetes</taxon>
        <taxon>Xylariomycetidae</taxon>
        <taxon>Xylariales</taxon>
        <taxon>Microdochiaceae</taxon>
        <taxon>Microdochium</taxon>
    </lineage>
</organism>
<feature type="domain" description="Alpha/beta hydrolase fold-3" evidence="2">
    <location>
        <begin position="52"/>
        <end position="267"/>
    </location>
</feature>
<dbReference type="PANTHER" id="PTHR48081:SF8">
    <property type="entry name" value="ALPHA_BETA HYDROLASE FOLD-3 DOMAIN-CONTAINING PROTEIN-RELATED"/>
    <property type="match status" value="1"/>
</dbReference>
<dbReference type="OrthoDB" id="433474at2759"/>
<proteinExistence type="predicted"/>
<accession>A0A136IRD0</accession>
<dbReference type="InterPro" id="IPR029058">
    <property type="entry name" value="AB_hydrolase_fold"/>
</dbReference>
<dbReference type="InterPro" id="IPR013094">
    <property type="entry name" value="AB_hydrolase_3"/>
</dbReference>